<dbReference type="STRING" id="1230905.A0A1G4IUB7"/>
<dbReference type="OrthoDB" id="5600212at2759"/>
<keyword evidence="2" id="KW-0479">Metal-binding</keyword>
<evidence type="ECO:0000313" key="8">
    <source>
        <dbReference type="Proteomes" id="UP000191024"/>
    </source>
</evidence>
<dbReference type="PROSITE" id="PS50048">
    <property type="entry name" value="ZN2_CY6_FUNGAL_2"/>
    <property type="match status" value="1"/>
</dbReference>
<dbReference type="PROSITE" id="PS00463">
    <property type="entry name" value="ZN2_CY6_FUNGAL_1"/>
    <property type="match status" value="1"/>
</dbReference>
<feature type="domain" description="Zn(2)-C6 fungal-type" evidence="6">
    <location>
        <begin position="10"/>
        <end position="39"/>
    </location>
</feature>
<evidence type="ECO:0000256" key="1">
    <source>
        <dbReference type="ARBA" id="ARBA00004123"/>
    </source>
</evidence>
<keyword evidence="8" id="KW-1185">Reference proteome</keyword>
<dbReference type="CDD" id="cd00067">
    <property type="entry name" value="GAL4"/>
    <property type="match status" value="1"/>
</dbReference>
<evidence type="ECO:0000256" key="4">
    <source>
        <dbReference type="ARBA" id="ARBA00023242"/>
    </source>
</evidence>
<name>A0A1G4IUB7_9SACH</name>
<evidence type="ECO:0000259" key="6">
    <source>
        <dbReference type="PROSITE" id="PS50048"/>
    </source>
</evidence>
<dbReference type="GO" id="GO:0005634">
    <property type="term" value="C:nucleus"/>
    <property type="evidence" value="ECO:0007669"/>
    <property type="project" value="UniProtKB-SubCell"/>
</dbReference>
<dbReference type="GO" id="GO:0003677">
    <property type="term" value="F:DNA binding"/>
    <property type="evidence" value="ECO:0007669"/>
    <property type="project" value="UniProtKB-KW"/>
</dbReference>
<accession>A0A1G4IUB7</accession>
<evidence type="ECO:0000256" key="3">
    <source>
        <dbReference type="ARBA" id="ARBA00023125"/>
    </source>
</evidence>
<feature type="compositionally biased region" description="Polar residues" evidence="5">
    <location>
        <begin position="258"/>
        <end position="280"/>
    </location>
</feature>
<evidence type="ECO:0000256" key="5">
    <source>
        <dbReference type="SAM" id="MobiDB-lite"/>
    </source>
</evidence>
<dbReference type="GO" id="GO:0000981">
    <property type="term" value="F:DNA-binding transcription factor activity, RNA polymerase II-specific"/>
    <property type="evidence" value="ECO:0007669"/>
    <property type="project" value="InterPro"/>
</dbReference>
<dbReference type="Pfam" id="PF00172">
    <property type="entry name" value="Zn_clus"/>
    <property type="match status" value="1"/>
</dbReference>
<evidence type="ECO:0000313" key="7">
    <source>
        <dbReference type="EMBL" id="SCU80624.1"/>
    </source>
</evidence>
<dbReference type="GO" id="GO:0008270">
    <property type="term" value="F:zinc ion binding"/>
    <property type="evidence" value="ECO:0007669"/>
    <property type="project" value="InterPro"/>
</dbReference>
<organism evidence="7 8">
    <name type="scientific">Lachancea mirantina</name>
    <dbReference type="NCBI Taxonomy" id="1230905"/>
    <lineage>
        <taxon>Eukaryota</taxon>
        <taxon>Fungi</taxon>
        <taxon>Dikarya</taxon>
        <taxon>Ascomycota</taxon>
        <taxon>Saccharomycotina</taxon>
        <taxon>Saccharomycetes</taxon>
        <taxon>Saccharomycetales</taxon>
        <taxon>Saccharomycetaceae</taxon>
        <taxon>Lachancea</taxon>
    </lineage>
</organism>
<dbReference type="AlphaFoldDB" id="A0A1G4IUB7"/>
<dbReference type="Gene3D" id="4.10.240.10">
    <property type="entry name" value="Zn(2)-C6 fungal-type DNA-binding domain"/>
    <property type="match status" value="1"/>
</dbReference>
<proteinExistence type="predicted"/>
<sequence length="355" mass="39944">MALKKRVSKACDTCRKSKTKCDGERPCQRCLSENKICTYSDWSIGYSEGKLKRLYNQEYVDLLETRVSLLTKSLGLLFLEFDRCLDSGVVTIDASRIEKYRQMQYDALMLRQGIVPTPANVDGSTVSGGISESTSDAAEVWARLYRNRRMFINPTTRKLNINQVVYSIIPTNVDMATKSVNFTACSEAEMQDLRTIVGKSKMGPDDISPEVADRYLGHGYVTKDNLFTLDCSQDGIPLNVTSQPSMLRKRRKSFGPENGNSELVFQKPASNPPQSNLSLNKLSSETNWYDNFQDDPQSMPHPDQAQAATVTAFYRDFHSTTPEMNASNEENMAHYQQDSLENVHIGIKPINKSPV</sequence>
<dbReference type="SUPFAM" id="SSF57701">
    <property type="entry name" value="Zn2/Cys6 DNA-binding domain"/>
    <property type="match status" value="1"/>
</dbReference>
<keyword evidence="3" id="KW-0238">DNA-binding</keyword>
<comment type="subcellular location">
    <subcellularLocation>
        <location evidence="1">Nucleus</location>
    </subcellularLocation>
</comment>
<dbReference type="SMART" id="SM00066">
    <property type="entry name" value="GAL4"/>
    <property type="match status" value="1"/>
</dbReference>
<dbReference type="Proteomes" id="UP000191024">
    <property type="component" value="Chromosome B"/>
</dbReference>
<feature type="region of interest" description="Disordered" evidence="5">
    <location>
        <begin position="238"/>
        <end position="280"/>
    </location>
</feature>
<dbReference type="InterPro" id="IPR050987">
    <property type="entry name" value="AtrR-like"/>
</dbReference>
<protein>
    <submittedName>
        <fullName evidence="7">LAMI_0B03180g1_1</fullName>
    </submittedName>
</protein>
<dbReference type="InterPro" id="IPR001138">
    <property type="entry name" value="Zn2Cys6_DnaBD"/>
</dbReference>
<gene>
    <name evidence="7" type="ORF">LAMI_0B03180G</name>
</gene>
<dbReference type="EMBL" id="LT598464">
    <property type="protein sequence ID" value="SCU80624.1"/>
    <property type="molecule type" value="Genomic_DNA"/>
</dbReference>
<dbReference type="PANTHER" id="PTHR46910:SF3">
    <property type="entry name" value="HALOTOLERANCE PROTEIN 9-RELATED"/>
    <property type="match status" value="1"/>
</dbReference>
<keyword evidence="4" id="KW-0539">Nucleus</keyword>
<dbReference type="GO" id="GO:0045944">
    <property type="term" value="P:positive regulation of transcription by RNA polymerase II"/>
    <property type="evidence" value="ECO:0007669"/>
    <property type="project" value="UniProtKB-ARBA"/>
</dbReference>
<reference evidence="7 8" key="1">
    <citation type="submission" date="2016-03" db="EMBL/GenBank/DDBJ databases">
        <authorList>
            <person name="Devillers H."/>
        </authorList>
    </citation>
    <scope>NUCLEOTIDE SEQUENCE [LARGE SCALE GENOMIC DNA]</scope>
    <source>
        <strain evidence="7">CBS 11717</strain>
    </source>
</reference>
<dbReference type="InterPro" id="IPR036864">
    <property type="entry name" value="Zn2-C6_fun-type_DNA-bd_sf"/>
</dbReference>
<evidence type="ECO:0000256" key="2">
    <source>
        <dbReference type="ARBA" id="ARBA00022723"/>
    </source>
</evidence>
<dbReference type="PANTHER" id="PTHR46910">
    <property type="entry name" value="TRANSCRIPTION FACTOR PDR1"/>
    <property type="match status" value="1"/>
</dbReference>